<organism evidence="7 8">
    <name type="scientific">Roseibium aggregatum</name>
    <dbReference type="NCBI Taxonomy" id="187304"/>
    <lineage>
        <taxon>Bacteria</taxon>
        <taxon>Pseudomonadati</taxon>
        <taxon>Pseudomonadota</taxon>
        <taxon>Alphaproteobacteria</taxon>
        <taxon>Hyphomicrobiales</taxon>
        <taxon>Stappiaceae</taxon>
        <taxon>Roseibium</taxon>
    </lineage>
</organism>
<name>A0A0M6XZ90_9HYPH</name>
<dbReference type="PANTHER" id="PTHR20275:SF0">
    <property type="entry name" value="NAD KINASE"/>
    <property type="match status" value="1"/>
</dbReference>
<reference evidence="8" key="1">
    <citation type="submission" date="2015-07" db="EMBL/GenBank/DDBJ databases">
        <authorList>
            <person name="Rodrigo-Torres Lidia"/>
            <person name="Arahal R.David."/>
        </authorList>
    </citation>
    <scope>NUCLEOTIDE SEQUENCE [LARGE SCALE GENOMIC DNA]</scope>
    <source>
        <strain evidence="8">CECT 4801</strain>
    </source>
</reference>
<protein>
    <recommendedName>
        <fullName evidence="6">NAD kinase</fullName>
        <ecNumber evidence="6">2.7.1.23</ecNumber>
    </recommendedName>
    <alternativeName>
        <fullName evidence="6">ATP-dependent NAD kinase</fullName>
    </alternativeName>
</protein>
<dbReference type="GO" id="GO:0051287">
    <property type="term" value="F:NAD binding"/>
    <property type="evidence" value="ECO:0007669"/>
    <property type="project" value="UniProtKB-ARBA"/>
</dbReference>
<comment type="cofactor">
    <cofactor evidence="6">
        <name>a divalent metal cation</name>
        <dbReference type="ChEBI" id="CHEBI:60240"/>
    </cofactor>
</comment>
<keyword evidence="6" id="KW-0067">ATP-binding</keyword>
<dbReference type="InterPro" id="IPR002504">
    <property type="entry name" value="NADK"/>
</dbReference>
<dbReference type="GO" id="GO:0003951">
    <property type="term" value="F:NAD+ kinase activity"/>
    <property type="evidence" value="ECO:0007669"/>
    <property type="project" value="UniProtKB-UniRule"/>
</dbReference>
<comment type="caution">
    <text evidence="6">Lacks conserved residue(s) required for the propagation of feature annotation.</text>
</comment>
<dbReference type="InterPro" id="IPR016064">
    <property type="entry name" value="NAD/diacylglycerol_kinase_sf"/>
</dbReference>
<feature type="active site" description="Proton acceptor" evidence="6">
    <location>
        <position position="90"/>
    </location>
</feature>
<sequence>MVLFPEFGPEQLRNACSFLADRLPDAKTPWLMYQSAPPSSAEHFRPVSTDKLAFVASDTEEALKAQEDLSARYGNVPVAEADVIVALGGDGLMLQTLHKHMGSNKPIYGMNRGSVGFLMNEYRENDLKDRLALADITTIRPLEMTATTSEGIHHALAINEVSLLRQTSQAARLRISVDGRVRLEELVCDGIIVATPAGSTAYNLSAHGPILPITAQLLALTPISAFRPRRWRGAILPNGANVDIEILDPGKRPVSASADHTEIRNVTHVAVREAAEAEGVIMFDSDHGWDERILTEMFRY</sequence>
<evidence type="ECO:0000256" key="2">
    <source>
        <dbReference type="ARBA" id="ARBA00022777"/>
    </source>
</evidence>
<feature type="binding site" evidence="6">
    <location>
        <begin position="90"/>
        <end position="91"/>
    </location>
    <ligand>
        <name>NAD(+)</name>
        <dbReference type="ChEBI" id="CHEBI:57540"/>
    </ligand>
</feature>
<dbReference type="EC" id="2.7.1.23" evidence="6"/>
<feature type="binding site" evidence="6">
    <location>
        <begin position="159"/>
        <end position="160"/>
    </location>
    <ligand>
        <name>NAD(+)</name>
        <dbReference type="ChEBI" id="CHEBI:57540"/>
    </ligand>
</feature>
<keyword evidence="1 6" id="KW-0808">Transferase</keyword>
<accession>A0A0M6XZ90</accession>
<dbReference type="GO" id="GO:0019674">
    <property type="term" value="P:NAD+ metabolic process"/>
    <property type="evidence" value="ECO:0007669"/>
    <property type="project" value="InterPro"/>
</dbReference>
<comment type="function">
    <text evidence="6">Involved in the regulation of the intracellular balance of NAD and NADP, and is a key enzyme in the biosynthesis of NADP. Catalyzes specifically the phosphorylation on 2'-hydroxyl of the adenosine moiety of NAD to yield NADP.</text>
</comment>
<feature type="binding site" evidence="6">
    <location>
        <position position="189"/>
    </location>
    <ligand>
        <name>NAD(+)</name>
        <dbReference type="ChEBI" id="CHEBI:57540"/>
    </ligand>
</feature>
<keyword evidence="6" id="KW-0963">Cytoplasm</keyword>
<keyword evidence="2 6" id="KW-0418">Kinase</keyword>
<dbReference type="EMBL" id="CXST01000001">
    <property type="protein sequence ID" value="CTQ42747.1"/>
    <property type="molecule type" value="Genomic_DNA"/>
</dbReference>
<dbReference type="Gene3D" id="3.40.50.10330">
    <property type="entry name" value="Probable inorganic polyphosphate/atp-NAD kinase, domain 1"/>
    <property type="match status" value="1"/>
</dbReference>
<dbReference type="PANTHER" id="PTHR20275">
    <property type="entry name" value="NAD KINASE"/>
    <property type="match status" value="1"/>
</dbReference>
<gene>
    <name evidence="7" type="primary">ppnK</name>
    <name evidence="6" type="synonym">nadK</name>
    <name evidence="7" type="ORF">LAL4801_01183</name>
</gene>
<evidence type="ECO:0000256" key="4">
    <source>
        <dbReference type="ARBA" id="ARBA00023027"/>
    </source>
</evidence>
<keyword evidence="3 6" id="KW-0521">NADP</keyword>
<dbReference type="GO" id="GO:0005524">
    <property type="term" value="F:ATP binding"/>
    <property type="evidence" value="ECO:0007669"/>
    <property type="project" value="UniProtKB-KW"/>
</dbReference>
<keyword evidence="8" id="KW-1185">Reference proteome</keyword>
<evidence type="ECO:0000313" key="8">
    <source>
        <dbReference type="Proteomes" id="UP000048926"/>
    </source>
</evidence>
<dbReference type="AlphaFoldDB" id="A0A0M6XZ90"/>
<comment type="subcellular location">
    <subcellularLocation>
        <location evidence="6">Cytoplasm</location>
    </subcellularLocation>
</comment>
<proteinExistence type="inferred from homology"/>
<evidence type="ECO:0000256" key="1">
    <source>
        <dbReference type="ARBA" id="ARBA00022679"/>
    </source>
</evidence>
<dbReference type="GO" id="GO:0046872">
    <property type="term" value="F:metal ion binding"/>
    <property type="evidence" value="ECO:0007669"/>
    <property type="project" value="UniProtKB-UniRule"/>
</dbReference>
<dbReference type="GO" id="GO:0006741">
    <property type="term" value="P:NADP+ biosynthetic process"/>
    <property type="evidence" value="ECO:0007669"/>
    <property type="project" value="UniProtKB-UniRule"/>
</dbReference>
<dbReference type="GO" id="GO:0005737">
    <property type="term" value="C:cytoplasm"/>
    <property type="evidence" value="ECO:0007669"/>
    <property type="project" value="UniProtKB-SubCell"/>
</dbReference>
<keyword evidence="6" id="KW-0547">Nucleotide-binding</keyword>
<evidence type="ECO:0000313" key="7">
    <source>
        <dbReference type="EMBL" id="CTQ42747.1"/>
    </source>
</evidence>
<dbReference type="SUPFAM" id="SSF111331">
    <property type="entry name" value="NAD kinase/diacylglycerol kinase-like"/>
    <property type="match status" value="1"/>
</dbReference>
<dbReference type="NCBIfam" id="NF003406">
    <property type="entry name" value="PRK04761.1"/>
    <property type="match status" value="1"/>
</dbReference>
<feature type="binding site" evidence="6">
    <location>
        <position position="197"/>
    </location>
    <ligand>
        <name>NAD(+)</name>
        <dbReference type="ChEBI" id="CHEBI:57540"/>
    </ligand>
</feature>
<comment type="similarity">
    <text evidence="6">Belongs to the NAD kinase family.</text>
</comment>
<dbReference type="Proteomes" id="UP000048926">
    <property type="component" value="Unassembled WGS sequence"/>
</dbReference>
<dbReference type="Gene3D" id="2.60.200.30">
    <property type="entry name" value="Probable inorganic polyphosphate/atp-NAD kinase, domain 2"/>
    <property type="match status" value="1"/>
</dbReference>
<dbReference type="Pfam" id="PF01513">
    <property type="entry name" value="NAD_kinase"/>
    <property type="match status" value="1"/>
</dbReference>
<evidence type="ECO:0000256" key="3">
    <source>
        <dbReference type="ARBA" id="ARBA00022857"/>
    </source>
</evidence>
<dbReference type="InterPro" id="IPR017438">
    <property type="entry name" value="ATP-NAD_kinase_N"/>
</dbReference>
<dbReference type="HAMAP" id="MF_00361">
    <property type="entry name" value="NAD_kinase"/>
    <property type="match status" value="1"/>
</dbReference>
<evidence type="ECO:0000256" key="5">
    <source>
        <dbReference type="ARBA" id="ARBA00047925"/>
    </source>
</evidence>
<keyword evidence="4 6" id="KW-0520">NAD</keyword>
<feature type="binding site" evidence="6">
    <location>
        <begin position="200"/>
        <end position="205"/>
    </location>
    <ligand>
        <name>NAD(+)</name>
        <dbReference type="ChEBI" id="CHEBI:57540"/>
    </ligand>
</feature>
<dbReference type="STRING" id="187304.B0E33_24290"/>
<dbReference type="Pfam" id="PF20143">
    <property type="entry name" value="NAD_kinase_C"/>
    <property type="match status" value="1"/>
</dbReference>
<comment type="catalytic activity">
    <reaction evidence="5 6">
        <text>NAD(+) + ATP = ADP + NADP(+) + H(+)</text>
        <dbReference type="Rhea" id="RHEA:18629"/>
        <dbReference type="ChEBI" id="CHEBI:15378"/>
        <dbReference type="ChEBI" id="CHEBI:30616"/>
        <dbReference type="ChEBI" id="CHEBI:57540"/>
        <dbReference type="ChEBI" id="CHEBI:58349"/>
        <dbReference type="ChEBI" id="CHEBI:456216"/>
        <dbReference type="EC" id="2.7.1.23"/>
    </reaction>
</comment>
<dbReference type="InterPro" id="IPR017437">
    <property type="entry name" value="ATP-NAD_kinase_PpnK-typ_C"/>
</dbReference>
<evidence type="ECO:0000256" key="6">
    <source>
        <dbReference type="HAMAP-Rule" id="MF_00361"/>
    </source>
</evidence>